<keyword evidence="2 6" id="KW-0812">Transmembrane</keyword>
<gene>
    <name evidence="7" type="ORF">CEP54_003200</name>
</gene>
<evidence type="ECO:0008006" key="9">
    <source>
        <dbReference type="Google" id="ProtNLM"/>
    </source>
</evidence>
<feature type="compositionally biased region" description="Basic and acidic residues" evidence="5">
    <location>
        <begin position="8"/>
        <end position="17"/>
    </location>
</feature>
<dbReference type="GO" id="GO:0071944">
    <property type="term" value="C:cell periphery"/>
    <property type="evidence" value="ECO:0007669"/>
    <property type="project" value="UniProtKB-ARBA"/>
</dbReference>
<feature type="compositionally biased region" description="Low complexity" evidence="5">
    <location>
        <begin position="223"/>
        <end position="240"/>
    </location>
</feature>
<sequence length="398" mass="42005">MEAVTHNRIKDDAKELANENGDGGTPLGEDGSGQEGGTTAVTTGTAAAATETRSDNGNMPGTNSGQNSDGGLGSGGGGQSTTYVKFPSLGKDYVPVYYLKDGAATIDYTTNDVVLKNIYWQTIGQDGNIADAVFKSGDDNPEPTGGFQKFTDDQLILSLDETILKGYFDETMEILVDWESEDKEFTGSTRSLYFSVSNKTSEDATLEGEIETSARSQTSLEVTTAATATSSASATDSASKSGGGGGGLSTGAKAGIAVGAVIGGLLIIGALAFFLLRRRRRSKQLGEDYTSQQAYTVDKETHGRATDSPNSPYSDENQVQPVALQNISHDHDEQTARGTPTPGAVPRTSTGSRNAPTPQGMSSNVAHLVEDGMTAEEIRRLEQEERELDDEIERAARR</sequence>
<keyword evidence="8" id="KW-1185">Reference proteome</keyword>
<evidence type="ECO:0000256" key="4">
    <source>
        <dbReference type="ARBA" id="ARBA00023136"/>
    </source>
</evidence>
<accession>A0A428QQ81</accession>
<feature type="compositionally biased region" description="Gly residues" evidence="5">
    <location>
        <begin position="21"/>
        <end position="36"/>
    </location>
</feature>
<dbReference type="GO" id="GO:0016020">
    <property type="term" value="C:membrane"/>
    <property type="evidence" value="ECO:0007669"/>
    <property type="project" value="UniProtKB-SubCell"/>
</dbReference>
<dbReference type="PANTHER" id="PTHR15549:SF26">
    <property type="entry name" value="AXIAL BUDDING PATTERN PROTEIN 2-RELATED"/>
    <property type="match status" value="1"/>
</dbReference>
<organism evidence="7 8">
    <name type="scientific">Fusarium duplospermum</name>
    <dbReference type="NCBI Taxonomy" id="1325734"/>
    <lineage>
        <taxon>Eukaryota</taxon>
        <taxon>Fungi</taxon>
        <taxon>Dikarya</taxon>
        <taxon>Ascomycota</taxon>
        <taxon>Pezizomycotina</taxon>
        <taxon>Sordariomycetes</taxon>
        <taxon>Hypocreomycetidae</taxon>
        <taxon>Hypocreales</taxon>
        <taxon>Nectriaceae</taxon>
        <taxon>Fusarium</taxon>
        <taxon>Fusarium solani species complex</taxon>
    </lineage>
</organism>
<dbReference type="STRING" id="1325734.A0A428QQ81"/>
<feature type="compositionally biased region" description="Polar residues" evidence="5">
    <location>
        <begin position="347"/>
        <end position="365"/>
    </location>
</feature>
<evidence type="ECO:0000256" key="1">
    <source>
        <dbReference type="ARBA" id="ARBA00004167"/>
    </source>
</evidence>
<keyword evidence="4 6" id="KW-0472">Membrane</keyword>
<dbReference type="EMBL" id="NKCI01000020">
    <property type="protein sequence ID" value="RSL67444.1"/>
    <property type="molecule type" value="Genomic_DNA"/>
</dbReference>
<feature type="region of interest" description="Disordered" evidence="5">
    <location>
        <begin position="1"/>
        <end position="78"/>
    </location>
</feature>
<reference evidence="7 8" key="1">
    <citation type="submission" date="2017-06" db="EMBL/GenBank/DDBJ databases">
        <title>Comparative genomic analysis of Ambrosia Fusariam Clade fungi.</title>
        <authorList>
            <person name="Stajich J.E."/>
            <person name="Carrillo J."/>
            <person name="Kijimoto T."/>
            <person name="Eskalen A."/>
            <person name="O'Donnell K."/>
            <person name="Kasson M."/>
        </authorList>
    </citation>
    <scope>NUCLEOTIDE SEQUENCE [LARGE SCALE GENOMIC DNA]</scope>
    <source>
        <strain evidence="7 8">NRRL62584</strain>
    </source>
</reference>
<feature type="region of interest" description="Disordered" evidence="5">
    <location>
        <begin position="204"/>
        <end position="247"/>
    </location>
</feature>
<feature type="transmembrane region" description="Helical" evidence="6">
    <location>
        <begin position="256"/>
        <end position="276"/>
    </location>
</feature>
<keyword evidence="3 6" id="KW-1133">Transmembrane helix</keyword>
<feature type="compositionally biased region" description="Gly residues" evidence="5">
    <location>
        <begin position="68"/>
        <end position="78"/>
    </location>
</feature>
<feature type="compositionally biased region" description="Polar residues" evidence="5">
    <location>
        <begin position="213"/>
        <end position="222"/>
    </location>
</feature>
<dbReference type="Proteomes" id="UP000288168">
    <property type="component" value="Unassembled WGS sequence"/>
</dbReference>
<evidence type="ECO:0000313" key="8">
    <source>
        <dbReference type="Proteomes" id="UP000288168"/>
    </source>
</evidence>
<dbReference type="PANTHER" id="PTHR15549">
    <property type="entry name" value="PAIRED IMMUNOGLOBULIN-LIKE TYPE 2 RECEPTOR"/>
    <property type="match status" value="1"/>
</dbReference>
<dbReference type="OrthoDB" id="5240751at2759"/>
<proteinExistence type="predicted"/>
<comment type="caution">
    <text evidence="7">The sequence shown here is derived from an EMBL/GenBank/DDBJ whole genome shotgun (WGS) entry which is preliminary data.</text>
</comment>
<feature type="compositionally biased region" description="Low complexity" evidence="5">
    <location>
        <begin position="37"/>
        <end position="51"/>
    </location>
</feature>
<evidence type="ECO:0000313" key="7">
    <source>
        <dbReference type="EMBL" id="RSL67444.1"/>
    </source>
</evidence>
<evidence type="ECO:0000256" key="3">
    <source>
        <dbReference type="ARBA" id="ARBA00022989"/>
    </source>
</evidence>
<feature type="compositionally biased region" description="Polar residues" evidence="5">
    <location>
        <begin position="307"/>
        <end position="316"/>
    </location>
</feature>
<feature type="region of interest" description="Disordered" evidence="5">
    <location>
        <begin position="331"/>
        <end position="373"/>
    </location>
</feature>
<evidence type="ECO:0000256" key="5">
    <source>
        <dbReference type="SAM" id="MobiDB-lite"/>
    </source>
</evidence>
<name>A0A428QQ81_9HYPO</name>
<evidence type="ECO:0000256" key="6">
    <source>
        <dbReference type="SAM" id="Phobius"/>
    </source>
</evidence>
<dbReference type="InterPro" id="IPR051694">
    <property type="entry name" value="Immunoregulatory_rcpt-like"/>
</dbReference>
<dbReference type="AlphaFoldDB" id="A0A428QQ81"/>
<comment type="subcellular location">
    <subcellularLocation>
        <location evidence="1">Membrane</location>
        <topology evidence="1">Single-pass membrane protein</topology>
    </subcellularLocation>
</comment>
<evidence type="ECO:0000256" key="2">
    <source>
        <dbReference type="ARBA" id="ARBA00022692"/>
    </source>
</evidence>
<feature type="region of interest" description="Disordered" evidence="5">
    <location>
        <begin position="284"/>
        <end position="316"/>
    </location>
</feature>
<protein>
    <recommendedName>
        <fullName evidence="9">Mid2 domain-containing protein</fullName>
    </recommendedName>
</protein>